<keyword evidence="5 11" id="KW-0436">Ligase</keyword>
<dbReference type="Gene3D" id="3.40.50.800">
    <property type="entry name" value="Anticodon-binding domain"/>
    <property type="match status" value="1"/>
</dbReference>
<dbReference type="GO" id="GO:0005737">
    <property type="term" value="C:cytoplasm"/>
    <property type="evidence" value="ECO:0007669"/>
    <property type="project" value="UniProtKB-SubCell"/>
</dbReference>
<comment type="subcellular location">
    <subcellularLocation>
        <location evidence="1 11">Cytoplasm</location>
    </subcellularLocation>
</comment>
<dbReference type="GO" id="GO:0005524">
    <property type="term" value="F:ATP binding"/>
    <property type="evidence" value="ECO:0007669"/>
    <property type="project" value="UniProtKB-UniRule"/>
</dbReference>
<feature type="binding site" evidence="12">
    <location>
        <position position="131"/>
    </location>
    <ligand>
        <name>L-histidine</name>
        <dbReference type="ChEBI" id="CHEBI:57595"/>
    </ligand>
</feature>
<keyword evidence="9 11" id="KW-0030">Aminoacyl-tRNA synthetase</keyword>
<comment type="caution">
    <text evidence="14">The sequence shown here is derived from an EMBL/GenBank/DDBJ whole genome shotgun (WGS) entry which is preliminary data.</text>
</comment>
<reference evidence="14 15" key="1">
    <citation type="submission" date="2013-04" db="EMBL/GenBank/DDBJ databases">
        <title>Oceanococcus atlanticus 22II-S10r2 Genome Sequencing.</title>
        <authorList>
            <person name="Lai Q."/>
            <person name="Li G."/>
            <person name="Shao Z."/>
        </authorList>
    </citation>
    <scope>NUCLEOTIDE SEQUENCE [LARGE SCALE GENOMIC DNA]</scope>
    <source>
        <strain evidence="14 15">22II-S10r2</strain>
    </source>
</reference>
<dbReference type="Proteomes" id="UP000192342">
    <property type="component" value="Unassembled WGS sequence"/>
</dbReference>
<dbReference type="STRING" id="1317117.ATO7_00550"/>
<evidence type="ECO:0000256" key="12">
    <source>
        <dbReference type="PIRSR" id="PIRSR001549-1"/>
    </source>
</evidence>
<evidence type="ECO:0000259" key="13">
    <source>
        <dbReference type="PROSITE" id="PS50862"/>
    </source>
</evidence>
<evidence type="ECO:0000256" key="10">
    <source>
        <dbReference type="ARBA" id="ARBA00047639"/>
    </source>
</evidence>
<feature type="domain" description="Aminoacyl-transfer RNA synthetases class-II family profile" evidence="13">
    <location>
        <begin position="1"/>
        <end position="329"/>
    </location>
</feature>
<dbReference type="InterPro" id="IPR045864">
    <property type="entry name" value="aa-tRNA-synth_II/BPL/LPL"/>
</dbReference>
<organism evidence="14 15">
    <name type="scientific">Oceanococcus atlanticus</name>
    <dbReference type="NCBI Taxonomy" id="1317117"/>
    <lineage>
        <taxon>Bacteria</taxon>
        <taxon>Pseudomonadati</taxon>
        <taxon>Pseudomonadota</taxon>
        <taxon>Gammaproteobacteria</taxon>
        <taxon>Chromatiales</taxon>
        <taxon>Oceanococcaceae</taxon>
        <taxon>Oceanococcus</taxon>
    </lineage>
</organism>
<feature type="binding site" evidence="12">
    <location>
        <position position="127"/>
    </location>
    <ligand>
        <name>L-histidine</name>
        <dbReference type="ChEBI" id="CHEBI:57595"/>
    </ligand>
</feature>
<evidence type="ECO:0000256" key="11">
    <source>
        <dbReference type="HAMAP-Rule" id="MF_00127"/>
    </source>
</evidence>
<evidence type="ECO:0000256" key="3">
    <source>
        <dbReference type="ARBA" id="ARBA00011738"/>
    </source>
</evidence>
<gene>
    <name evidence="11" type="primary">hisS</name>
    <name evidence="14" type="ORF">ATO7_00550</name>
</gene>
<dbReference type="AlphaFoldDB" id="A0A1Y1SGJ3"/>
<comment type="subunit">
    <text evidence="3 11">Homodimer.</text>
</comment>
<sequence length="423" mass="46838">MSQRVRALRGFNDVLPEDTAWWRGVLSHAQQVMDLYGYREVRLPLMEATELFSRSVGEATDIVEKEMFTFSDREKTSMSLRPEGTAGCVRAGIDNGLLHNQQQRFWYAGPMFRHERPQAGRYRQFEQIGVEAYGMAGPDVDVEVIALSARLLAALGLADVVTLELNTLGTSESRAAYRQAVVDYLTPFEAELDEDSQRRLKTNPLRIFDSKVARTREIVADAPVFDDYIDAESREHFAAVQQGLDALGIGYTLNPRLVRGLDYYSRTVFEWTTDRLGAQGTVCAGGRYDALVSQLGGGDVPAIGFAMGLERVVLLIKAVEGDVRVTRAPQAFICALGEVGCAATQVAELLRDAGLRVQVSVSGKLKAQLKRADQSGADWALILGEDELDQRQVQVKALRGEQNQTLMGWSEAVEFIQQHYPAA</sequence>
<comment type="similarity">
    <text evidence="2 11">Belongs to the class-II aminoacyl-tRNA synthetase family.</text>
</comment>
<dbReference type="NCBIfam" id="TIGR00442">
    <property type="entry name" value="hisS"/>
    <property type="match status" value="1"/>
</dbReference>
<accession>A0A1Y1SGJ3</accession>
<evidence type="ECO:0000256" key="9">
    <source>
        <dbReference type="ARBA" id="ARBA00023146"/>
    </source>
</evidence>
<feature type="binding site" evidence="12">
    <location>
        <position position="113"/>
    </location>
    <ligand>
        <name>L-histidine</name>
        <dbReference type="ChEBI" id="CHEBI:57595"/>
    </ligand>
</feature>
<keyword evidence="6 11" id="KW-0547">Nucleotide-binding</keyword>
<dbReference type="PANTHER" id="PTHR43707">
    <property type="entry name" value="HISTIDYL-TRNA SYNTHETASE"/>
    <property type="match status" value="1"/>
</dbReference>
<dbReference type="InterPro" id="IPR006195">
    <property type="entry name" value="aa-tRNA-synth_II"/>
</dbReference>
<dbReference type="GO" id="GO:0004821">
    <property type="term" value="F:histidine-tRNA ligase activity"/>
    <property type="evidence" value="ECO:0007669"/>
    <property type="project" value="UniProtKB-UniRule"/>
</dbReference>
<name>A0A1Y1SGJ3_9GAMM</name>
<evidence type="ECO:0000256" key="6">
    <source>
        <dbReference type="ARBA" id="ARBA00022741"/>
    </source>
</evidence>
<dbReference type="PIRSF" id="PIRSF001549">
    <property type="entry name" value="His-tRNA_synth"/>
    <property type="match status" value="1"/>
</dbReference>
<dbReference type="PROSITE" id="PS50862">
    <property type="entry name" value="AA_TRNA_LIGASE_II"/>
    <property type="match status" value="1"/>
</dbReference>
<dbReference type="Pfam" id="PF03129">
    <property type="entry name" value="HGTP_anticodon"/>
    <property type="match status" value="1"/>
</dbReference>
<keyword evidence="4 11" id="KW-0963">Cytoplasm</keyword>
<dbReference type="InterPro" id="IPR004516">
    <property type="entry name" value="HisRS/HisZ"/>
</dbReference>
<evidence type="ECO:0000313" key="15">
    <source>
        <dbReference type="Proteomes" id="UP000192342"/>
    </source>
</evidence>
<dbReference type="FunFam" id="3.30.930.10:FF:000005">
    <property type="entry name" value="Histidine--tRNA ligase"/>
    <property type="match status" value="1"/>
</dbReference>
<evidence type="ECO:0000256" key="8">
    <source>
        <dbReference type="ARBA" id="ARBA00022917"/>
    </source>
</evidence>
<dbReference type="InterPro" id="IPR015807">
    <property type="entry name" value="His-tRNA-ligase"/>
</dbReference>
<dbReference type="Gene3D" id="3.30.930.10">
    <property type="entry name" value="Bira Bifunctional Protein, Domain 2"/>
    <property type="match status" value="1"/>
</dbReference>
<dbReference type="SUPFAM" id="SSF55681">
    <property type="entry name" value="Class II aaRS and biotin synthetases"/>
    <property type="match status" value="1"/>
</dbReference>
<dbReference type="Pfam" id="PF13393">
    <property type="entry name" value="tRNA-synt_His"/>
    <property type="match status" value="1"/>
</dbReference>
<protein>
    <recommendedName>
        <fullName evidence="11">Histidine--tRNA ligase</fullName>
        <ecNumber evidence="11">6.1.1.21</ecNumber>
    </recommendedName>
    <alternativeName>
        <fullName evidence="11">Histidyl-tRNA synthetase</fullName>
        <shortName evidence="11">HisRS</shortName>
    </alternativeName>
</protein>
<dbReference type="HAMAP" id="MF_00127">
    <property type="entry name" value="His_tRNA_synth"/>
    <property type="match status" value="1"/>
</dbReference>
<proteinExistence type="inferred from homology"/>
<keyword evidence="7 11" id="KW-0067">ATP-binding</keyword>
<evidence type="ECO:0000256" key="5">
    <source>
        <dbReference type="ARBA" id="ARBA00022598"/>
    </source>
</evidence>
<keyword evidence="8 11" id="KW-0648">Protein biosynthesis</keyword>
<dbReference type="InterPro" id="IPR041715">
    <property type="entry name" value="HisRS-like_core"/>
</dbReference>
<evidence type="ECO:0000313" key="14">
    <source>
        <dbReference type="EMBL" id="ORE88319.1"/>
    </source>
</evidence>
<dbReference type="SUPFAM" id="SSF52954">
    <property type="entry name" value="Class II aaRS ABD-related"/>
    <property type="match status" value="1"/>
</dbReference>
<dbReference type="EC" id="6.1.1.21" evidence="11"/>
<feature type="binding site" evidence="12">
    <location>
        <begin position="263"/>
        <end position="264"/>
    </location>
    <ligand>
        <name>L-histidine</name>
        <dbReference type="ChEBI" id="CHEBI:57595"/>
    </ligand>
</feature>
<dbReference type="CDD" id="cd00773">
    <property type="entry name" value="HisRS-like_core"/>
    <property type="match status" value="1"/>
</dbReference>
<feature type="binding site" evidence="12">
    <location>
        <begin position="83"/>
        <end position="85"/>
    </location>
    <ligand>
        <name>L-histidine</name>
        <dbReference type="ChEBI" id="CHEBI:57595"/>
    </ligand>
</feature>
<dbReference type="RefSeq" id="WP_083558973.1">
    <property type="nucleotide sequence ID" value="NZ_AQQV01000001.1"/>
</dbReference>
<dbReference type="InterPro" id="IPR036621">
    <property type="entry name" value="Anticodon-bd_dom_sf"/>
</dbReference>
<dbReference type="OrthoDB" id="9800814at2"/>
<dbReference type="InterPro" id="IPR004154">
    <property type="entry name" value="Anticodon-bd"/>
</dbReference>
<comment type="catalytic activity">
    <reaction evidence="10 11">
        <text>tRNA(His) + L-histidine + ATP = L-histidyl-tRNA(His) + AMP + diphosphate + H(+)</text>
        <dbReference type="Rhea" id="RHEA:17313"/>
        <dbReference type="Rhea" id="RHEA-COMP:9665"/>
        <dbReference type="Rhea" id="RHEA-COMP:9689"/>
        <dbReference type="ChEBI" id="CHEBI:15378"/>
        <dbReference type="ChEBI" id="CHEBI:30616"/>
        <dbReference type="ChEBI" id="CHEBI:33019"/>
        <dbReference type="ChEBI" id="CHEBI:57595"/>
        <dbReference type="ChEBI" id="CHEBI:78442"/>
        <dbReference type="ChEBI" id="CHEBI:78527"/>
        <dbReference type="ChEBI" id="CHEBI:456215"/>
        <dbReference type="EC" id="6.1.1.21"/>
    </reaction>
</comment>
<dbReference type="GO" id="GO:0006427">
    <property type="term" value="P:histidyl-tRNA aminoacylation"/>
    <property type="evidence" value="ECO:0007669"/>
    <property type="project" value="UniProtKB-UniRule"/>
</dbReference>
<evidence type="ECO:0000256" key="4">
    <source>
        <dbReference type="ARBA" id="ARBA00022490"/>
    </source>
</evidence>
<evidence type="ECO:0000256" key="1">
    <source>
        <dbReference type="ARBA" id="ARBA00004496"/>
    </source>
</evidence>
<evidence type="ECO:0000256" key="2">
    <source>
        <dbReference type="ARBA" id="ARBA00008226"/>
    </source>
</evidence>
<feature type="binding site" evidence="12">
    <location>
        <position position="259"/>
    </location>
    <ligand>
        <name>L-histidine</name>
        <dbReference type="ChEBI" id="CHEBI:57595"/>
    </ligand>
</feature>
<keyword evidence="15" id="KW-1185">Reference proteome</keyword>
<evidence type="ECO:0000256" key="7">
    <source>
        <dbReference type="ARBA" id="ARBA00022840"/>
    </source>
</evidence>
<dbReference type="EMBL" id="AQQV01000001">
    <property type="protein sequence ID" value="ORE88319.1"/>
    <property type="molecule type" value="Genomic_DNA"/>
</dbReference>
<dbReference type="PANTHER" id="PTHR43707:SF1">
    <property type="entry name" value="HISTIDINE--TRNA LIGASE, MITOCHONDRIAL-RELATED"/>
    <property type="match status" value="1"/>
</dbReference>